<feature type="signal peptide" evidence="1">
    <location>
        <begin position="1"/>
        <end position="23"/>
    </location>
</feature>
<dbReference type="AlphaFoldDB" id="A0A7H9BFA7"/>
<keyword evidence="1" id="KW-0732">Signal</keyword>
<evidence type="ECO:0000313" key="3">
    <source>
        <dbReference type="Proteomes" id="UP000509597"/>
    </source>
</evidence>
<protein>
    <recommendedName>
        <fullName evidence="4">CopL family metal-binding regulatory protein</fullName>
    </recommendedName>
</protein>
<accession>A0A7H9BFA7</accession>
<dbReference type="RefSeq" id="WP_179357002.1">
    <property type="nucleotide sequence ID" value="NZ_CP058627.1"/>
</dbReference>
<dbReference type="Proteomes" id="UP000509597">
    <property type="component" value="Chromosome"/>
</dbReference>
<name>A0A7H9BFA7_9NEIS</name>
<sequence length="131" mass="14104">MKPLRAILLILMCIAIPFNAAFAQLQLGTQQGTVPPVAQADCHSTPQHQVRNACSEPHLHHGLFQQSQLHMHSDLSKPDCIKACQAMPTSVIFSSTAIISTPFHAVLTAPAVIAFSSLSISPLEDPPRFTA</sequence>
<gene>
    <name evidence="2" type="ORF">HQ393_00920</name>
</gene>
<dbReference type="KEGG" id="chiz:HQ393_00920"/>
<evidence type="ECO:0000313" key="2">
    <source>
        <dbReference type="EMBL" id="QLG86916.1"/>
    </source>
</evidence>
<keyword evidence="3" id="KW-1185">Reference proteome</keyword>
<evidence type="ECO:0000256" key="1">
    <source>
        <dbReference type="SAM" id="SignalP"/>
    </source>
</evidence>
<proteinExistence type="predicted"/>
<reference evidence="2 3" key="1">
    <citation type="submission" date="2020-07" db="EMBL/GenBank/DDBJ databases">
        <title>Complete genome sequence of Chitinibacter sp. 2T18.</title>
        <authorList>
            <person name="Bae J.-W."/>
            <person name="Choi J.-W."/>
        </authorList>
    </citation>
    <scope>NUCLEOTIDE SEQUENCE [LARGE SCALE GENOMIC DNA]</scope>
    <source>
        <strain evidence="2 3">2T18</strain>
    </source>
</reference>
<evidence type="ECO:0008006" key="4">
    <source>
        <dbReference type="Google" id="ProtNLM"/>
    </source>
</evidence>
<organism evidence="2 3">
    <name type="scientific">Chitinibacter bivalviorum</name>
    <dbReference type="NCBI Taxonomy" id="2739434"/>
    <lineage>
        <taxon>Bacteria</taxon>
        <taxon>Pseudomonadati</taxon>
        <taxon>Pseudomonadota</taxon>
        <taxon>Betaproteobacteria</taxon>
        <taxon>Neisseriales</taxon>
        <taxon>Chitinibacteraceae</taxon>
        <taxon>Chitinibacter</taxon>
    </lineage>
</organism>
<feature type="chain" id="PRO_5029008523" description="CopL family metal-binding regulatory protein" evidence="1">
    <location>
        <begin position="24"/>
        <end position="131"/>
    </location>
</feature>
<dbReference type="EMBL" id="CP058627">
    <property type="protein sequence ID" value="QLG86916.1"/>
    <property type="molecule type" value="Genomic_DNA"/>
</dbReference>